<feature type="region of interest" description="Disordered" evidence="1">
    <location>
        <begin position="1"/>
        <end position="38"/>
    </location>
</feature>
<reference evidence="2 3" key="1">
    <citation type="submission" date="2019-03" db="EMBL/GenBank/DDBJ databases">
        <title>First draft genome of Liparis tanakae, snailfish: a comprehensive survey of snailfish specific genes.</title>
        <authorList>
            <person name="Kim W."/>
            <person name="Song I."/>
            <person name="Jeong J.-H."/>
            <person name="Kim D."/>
            <person name="Kim S."/>
            <person name="Ryu S."/>
            <person name="Song J.Y."/>
            <person name="Lee S.K."/>
        </authorList>
    </citation>
    <scope>NUCLEOTIDE SEQUENCE [LARGE SCALE GENOMIC DNA]</scope>
    <source>
        <tissue evidence="2">Muscle</tissue>
    </source>
</reference>
<evidence type="ECO:0000313" key="2">
    <source>
        <dbReference type="EMBL" id="TNN44318.1"/>
    </source>
</evidence>
<protein>
    <submittedName>
        <fullName evidence="2">Uncharacterized protein</fullName>
    </submittedName>
</protein>
<feature type="compositionally biased region" description="Basic and acidic residues" evidence="1">
    <location>
        <begin position="20"/>
        <end position="31"/>
    </location>
</feature>
<proteinExistence type="predicted"/>
<evidence type="ECO:0000256" key="1">
    <source>
        <dbReference type="SAM" id="MobiDB-lite"/>
    </source>
</evidence>
<organism evidence="2 3">
    <name type="scientific">Liparis tanakae</name>
    <name type="common">Tanaka's snailfish</name>
    <dbReference type="NCBI Taxonomy" id="230148"/>
    <lineage>
        <taxon>Eukaryota</taxon>
        <taxon>Metazoa</taxon>
        <taxon>Chordata</taxon>
        <taxon>Craniata</taxon>
        <taxon>Vertebrata</taxon>
        <taxon>Euteleostomi</taxon>
        <taxon>Actinopterygii</taxon>
        <taxon>Neopterygii</taxon>
        <taxon>Teleostei</taxon>
        <taxon>Neoteleostei</taxon>
        <taxon>Acanthomorphata</taxon>
        <taxon>Eupercaria</taxon>
        <taxon>Perciformes</taxon>
        <taxon>Cottioidei</taxon>
        <taxon>Cottales</taxon>
        <taxon>Liparidae</taxon>
        <taxon>Liparis</taxon>
    </lineage>
</organism>
<dbReference type="Proteomes" id="UP000314294">
    <property type="component" value="Unassembled WGS sequence"/>
</dbReference>
<comment type="caution">
    <text evidence="2">The sequence shown here is derived from an EMBL/GenBank/DDBJ whole genome shotgun (WGS) entry which is preliminary data.</text>
</comment>
<keyword evidence="3" id="KW-1185">Reference proteome</keyword>
<gene>
    <name evidence="2" type="ORF">EYF80_045481</name>
</gene>
<feature type="region of interest" description="Disordered" evidence="1">
    <location>
        <begin position="114"/>
        <end position="137"/>
    </location>
</feature>
<sequence length="137" mass="15131">MASASTSSKMTHRVTSPPRTVERRTVAEKLPIEQLSPDPPALMKLLESIHWAKQSRQKRARQPAVATAQTEDGWFRGVRKEPCCNHRHGSMMSIKASGGPAEEAPGGIRTELKDLGCQSRSHPVSTSSLRRINLPRL</sequence>
<name>A0A4Z2FT25_9TELE</name>
<feature type="compositionally biased region" description="Polar residues" evidence="1">
    <location>
        <begin position="1"/>
        <end position="18"/>
    </location>
</feature>
<dbReference type="EMBL" id="SRLO01000912">
    <property type="protein sequence ID" value="TNN44318.1"/>
    <property type="molecule type" value="Genomic_DNA"/>
</dbReference>
<dbReference type="AlphaFoldDB" id="A0A4Z2FT25"/>
<accession>A0A4Z2FT25</accession>
<evidence type="ECO:0000313" key="3">
    <source>
        <dbReference type="Proteomes" id="UP000314294"/>
    </source>
</evidence>
<feature type="compositionally biased region" description="Polar residues" evidence="1">
    <location>
        <begin position="118"/>
        <end position="130"/>
    </location>
</feature>